<feature type="signal peptide" evidence="2">
    <location>
        <begin position="1"/>
        <end position="31"/>
    </location>
</feature>
<keyword evidence="2" id="KW-0732">Signal</keyword>
<feature type="region of interest" description="Disordered" evidence="1">
    <location>
        <begin position="90"/>
        <end position="109"/>
    </location>
</feature>
<protein>
    <submittedName>
        <fullName evidence="3">Uncharacterized protein</fullName>
    </submittedName>
</protein>
<feature type="chain" id="PRO_5038519988" evidence="2">
    <location>
        <begin position="32"/>
        <end position="109"/>
    </location>
</feature>
<reference evidence="3" key="1">
    <citation type="submission" date="2022-08" db="EMBL/GenBank/DDBJ databases">
        <title>Complete Genome Sequences of 2 Bosea sp. soil isolates.</title>
        <authorList>
            <person name="Alvarez Arevalo M."/>
            <person name="Sterndorff E.B."/>
            <person name="Faurdal D."/>
            <person name="Joergensen T.S."/>
            <person name="Weber T."/>
        </authorList>
    </citation>
    <scope>NUCLEOTIDE SEQUENCE</scope>
    <source>
        <strain evidence="3">NBC_00436</strain>
    </source>
</reference>
<evidence type="ECO:0000313" key="3">
    <source>
        <dbReference type="EMBL" id="UZF87956.1"/>
    </source>
</evidence>
<dbReference type="AlphaFoldDB" id="A0A9E8CSY6"/>
<accession>A0A9E8CSY6</accession>
<dbReference type="EMBL" id="CP102774">
    <property type="protein sequence ID" value="UZF87956.1"/>
    <property type="molecule type" value="Genomic_DNA"/>
</dbReference>
<organism evidence="3">
    <name type="scientific">Bosea sp. NBC_00436</name>
    <dbReference type="NCBI Taxonomy" id="2969620"/>
    <lineage>
        <taxon>Bacteria</taxon>
        <taxon>Pseudomonadati</taxon>
        <taxon>Pseudomonadota</taxon>
        <taxon>Alphaproteobacteria</taxon>
        <taxon>Hyphomicrobiales</taxon>
        <taxon>Boseaceae</taxon>
        <taxon>Bosea</taxon>
    </lineage>
</organism>
<evidence type="ECO:0000256" key="1">
    <source>
        <dbReference type="SAM" id="MobiDB-lite"/>
    </source>
</evidence>
<gene>
    <name evidence="3" type="ORF">NWE54_03995</name>
</gene>
<name>A0A9E8CSY6_9HYPH</name>
<sequence length="109" mass="11075">MRRAVAFVGLLGIVAAGISLSVMPTSHTAAAANDPRTFLIPASDGYGVADCISSKAECGKIVANAWCESQGFGKAVAFGIANREDFTGSVTKPSPAQAAEQPLSITCGE</sequence>
<proteinExistence type="predicted"/>
<evidence type="ECO:0000256" key="2">
    <source>
        <dbReference type="SAM" id="SignalP"/>
    </source>
</evidence>